<evidence type="ECO:0000313" key="1">
    <source>
        <dbReference type="EMBL" id="XCD03319.1"/>
    </source>
</evidence>
<organism evidence="1">
    <name type="scientific">Dulem virus 204</name>
    <dbReference type="NCBI Taxonomy" id="3145681"/>
    <lineage>
        <taxon>Viruses</taxon>
        <taxon>Monodnaviria</taxon>
        <taxon>Sangervirae</taxon>
        <taxon>Phixviricota</taxon>
        <taxon>Malgrandaviricetes</taxon>
        <taxon>Petitvirales</taxon>
        <taxon>Microviridae</taxon>
        <taxon>Microvirus</taxon>
    </lineage>
</organism>
<reference evidence="1" key="1">
    <citation type="submission" date="2024-03" db="EMBL/GenBank/DDBJ databases">
        <title>Diverse circular DNA viruses in blood, oral, and fecal samples of captive lemurs.</title>
        <authorList>
            <person name="Paietta E.N."/>
            <person name="Kraberger S."/>
            <person name="Lund M.C."/>
            <person name="Custer J.M."/>
            <person name="Vargas K.M."/>
            <person name="Ehmke E.E."/>
            <person name="Yoder A.D."/>
            <person name="Varsani A."/>
        </authorList>
    </citation>
    <scope>NUCLEOTIDE SEQUENCE</scope>
    <source>
        <strain evidence="1">Duke_18_48</strain>
    </source>
</reference>
<accession>A0AAU8AUQ4</accession>
<name>A0AAU8AUQ4_9VIRU</name>
<protein>
    <submittedName>
        <fullName evidence="1">DNA pilot protein</fullName>
    </submittedName>
</protein>
<sequence>MSALAGIGSIISGIGSIGIGAANAYLTDKANKKNLEFQRETLNYQKQLQREIFQREDNAIQRRANDILAAGGNPALAYAGDGAGAGQSVDTITPQTQSPDLSLMQSSLSQFQNGLAQFKQNQLTDASISKLHSDESLNDATVKVRLAEELLTMERTAATRAEKLLLYAKRKELLYNIDVSKHVGSKTTENSPTILTGIKDVLSQYDDAQIDGLSMADLGKLAIEAGLFLLPGMGFLKAGNFIGKGVRAALKLFKNTSNTEKITNIMSAYEKTLLGSKSKFRTLGEFEYWKVQQMNKKFNEVINDFVSKSFK</sequence>
<proteinExistence type="predicted"/>
<dbReference type="EMBL" id="PP511342">
    <property type="protein sequence ID" value="XCD03319.1"/>
    <property type="molecule type" value="Genomic_DNA"/>
</dbReference>